<evidence type="ECO:0000313" key="1">
    <source>
        <dbReference type="EMBL" id="AFU88258.1"/>
    </source>
</evidence>
<sequence length="77" mass="8275">MGWGTHPDTISCAMASGAGNRSGHPWGTLAWMKAYREHYAQNNESFGGTLESYLASIDAEIALLEAAPKGTISKGFW</sequence>
<proteinExistence type="predicted"/>
<organism evidence="1 2">
    <name type="scientific">Caulobacter phage CcrColossus</name>
    <dbReference type="NCBI Taxonomy" id="1211640"/>
    <lineage>
        <taxon>Viruses</taxon>
        <taxon>Duplodnaviria</taxon>
        <taxon>Heunggongvirae</taxon>
        <taxon>Uroviricota</taxon>
        <taxon>Caudoviricetes</taxon>
        <taxon>Jeanschmidtviridae</taxon>
        <taxon>Colossusvirus</taxon>
        <taxon>Colossusvirus colossus</taxon>
    </lineage>
</organism>
<reference evidence="1 2" key="1">
    <citation type="journal article" date="2012" name="BMC Genomics">
        <title>The Caulobacter crescentus phage phiCbK: genomics of a canonical phage.</title>
        <authorList>
            <person name="Gill J.J."/>
            <person name="Berry J.D."/>
            <person name="Russell W.K."/>
            <person name="Lessor L."/>
            <person name="Escobar Garcia D.A."/>
            <person name="Hernandez D."/>
            <person name="Kane A."/>
            <person name="Keene J."/>
            <person name="Maddox M."/>
            <person name="Martin R."/>
            <person name="Mohan S."/>
            <person name="Thorn A.M."/>
            <person name="Russell D.H."/>
            <person name="Young R."/>
        </authorList>
    </citation>
    <scope>NUCLEOTIDE SEQUENCE [LARGE SCALE GENOMIC DNA]</scope>
</reference>
<gene>
    <name evidence="1" type="ORF">CcrColossus_gp388</name>
</gene>
<protein>
    <submittedName>
        <fullName evidence="1">Uncharacterized protein</fullName>
    </submittedName>
</protein>
<dbReference type="EMBL" id="JX100810">
    <property type="protein sequence ID" value="AFU88258.1"/>
    <property type="molecule type" value="Genomic_DNA"/>
</dbReference>
<dbReference type="RefSeq" id="YP_006988622.1">
    <property type="nucleotide sequence ID" value="NC_019406.1"/>
</dbReference>
<dbReference type="Proteomes" id="UP000000463">
    <property type="component" value="Segment"/>
</dbReference>
<name>K4JWH3_9CAUD</name>
<keyword evidence="2" id="KW-1185">Reference proteome</keyword>
<accession>K4JWH3</accession>
<dbReference type="GeneID" id="13995316"/>
<evidence type="ECO:0000313" key="2">
    <source>
        <dbReference type="Proteomes" id="UP000000463"/>
    </source>
</evidence>
<dbReference type="KEGG" id="vg:13995316"/>